<comment type="caution">
    <text evidence="2">The sequence shown here is derived from an EMBL/GenBank/DDBJ whole genome shotgun (WGS) entry which is preliminary data.</text>
</comment>
<evidence type="ECO:0000256" key="1">
    <source>
        <dbReference type="SAM" id="MobiDB-lite"/>
    </source>
</evidence>
<dbReference type="Pfam" id="PF13093">
    <property type="entry name" value="FTA4"/>
    <property type="match status" value="1"/>
</dbReference>
<keyword evidence="3" id="KW-1185">Reference proteome</keyword>
<reference evidence="2 3" key="1">
    <citation type="submission" date="2024-01" db="EMBL/GenBank/DDBJ databases">
        <authorList>
            <person name="Allen C."/>
            <person name="Tagirdzhanova G."/>
        </authorList>
    </citation>
    <scope>NUCLEOTIDE SEQUENCE [LARGE SCALE GENOMIC DNA]</scope>
</reference>
<feature type="region of interest" description="Disordered" evidence="1">
    <location>
        <begin position="24"/>
        <end position="55"/>
    </location>
</feature>
<organism evidence="2 3">
    <name type="scientific">Sporothrix eucalyptigena</name>
    <dbReference type="NCBI Taxonomy" id="1812306"/>
    <lineage>
        <taxon>Eukaryota</taxon>
        <taxon>Fungi</taxon>
        <taxon>Dikarya</taxon>
        <taxon>Ascomycota</taxon>
        <taxon>Pezizomycotina</taxon>
        <taxon>Sordariomycetes</taxon>
        <taxon>Sordariomycetidae</taxon>
        <taxon>Ophiostomatales</taxon>
        <taxon>Ophiostomataceae</taxon>
        <taxon>Sporothrix</taxon>
    </lineage>
</organism>
<evidence type="ECO:0000313" key="2">
    <source>
        <dbReference type="EMBL" id="CAK7215052.1"/>
    </source>
</evidence>
<dbReference type="PANTHER" id="PTHR42040:SF1">
    <property type="entry name" value="INNER KINETOCHORE SUBUNIT FTA4"/>
    <property type="match status" value="1"/>
</dbReference>
<gene>
    <name evidence="2" type="ORF">SEUCBS140593_002397</name>
</gene>
<name>A0ABP0B652_9PEZI</name>
<evidence type="ECO:0000313" key="3">
    <source>
        <dbReference type="Proteomes" id="UP001642482"/>
    </source>
</evidence>
<accession>A0ABP0B652</accession>
<dbReference type="InterPro" id="IPR025207">
    <property type="entry name" value="Sim4_Fta4"/>
</dbReference>
<dbReference type="EMBL" id="CAWUHD010000016">
    <property type="protein sequence ID" value="CAK7215052.1"/>
    <property type="molecule type" value="Genomic_DNA"/>
</dbReference>
<dbReference type="PANTHER" id="PTHR42040">
    <property type="entry name" value="INNER KINETOCHORE SUBUNIT FTA4"/>
    <property type="match status" value="1"/>
</dbReference>
<sequence>MDPPTVIALKQAFLELATRQLAQPVAPSRAWQRRNDSKGSGHGDGGADDAGRRIPRSVVDDVLSRTNQLMLLHARRTHTPTAVRHVAEQLDQLYQTAGDQLGATPEDPNNEALDRGMDYTTTSAIFGLPSTWDDPRDASALPLEAHRYAKQLTELQALTEQRATTAARVRQLREMVSVLEGVSSARFPVQRSLVTRDGPVETELERMRVLLARVGDRVSSLPSLVAIYQDTDADSIPDVEEVGRQRAQALLGLM</sequence>
<evidence type="ECO:0008006" key="4">
    <source>
        <dbReference type="Google" id="ProtNLM"/>
    </source>
</evidence>
<dbReference type="Proteomes" id="UP001642482">
    <property type="component" value="Unassembled WGS sequence"/>
</dbReference>
<proteinExistence type="predicted"/>
<protein>
    <recommendedName>
        <fullName evidence="4">Kinetochore protein fta4</fullName>
    </recommendedName>
</protein>